<dbReference type="PANTHER" id="PTHR33993">
    <property type="entry name" value="GLYOXALASE-RELATED"/>
    <property type="match status" value="1"/>
</dbReference>
<feature type="domain" description="VOC" evidence="1">
    <location>
        <begin position="137"/>
        <end position="259"/>
    </location>
</feature>
<dbReference type="AlphaFoldDB" id="A0A561V633"/>
<sequence>MLTTRFVDGAPNWMDLGTPDLDGATAFYTALFGWEYEAGGPETGGYGMFSLAGKTVAGAMTVTEEQAKSSWSVYFQSGDADATAQLVEQSGGTVPFAPMDVLEFGRMGGFTDRGGAYFGIWQPKQLPGLGVVGDTGSLCWVELYTPDVPAAAAFYGAVLGWESSQMPYPGGGGSYTMVRTAGGDESGFGGLVPLGAVPVRAVVGPHWLPYIEVDDCDATVAEAERLGGKLTLEPLEMEGVGRFANVTDPHGAPFAVIKSAETPAG</sequence>
<gene>
    <name evidence="2" type="ORF">FHX80_115544</name>
</gene>
<dbReference type="CDD" id="cd07247">
    <property type="entry name" value="SgaA_N_like"/>
    <property type="match status" value="2"/>
</dbReference>
<evidence type="ECO:0000313" key="3">
    <source>
        <dbReference type="Proteomes" id="UP000318186"/>
    </source>
</evidence>
<proteinExistence type="predicted"/>
<dbReference type="InterPro" id="IPR037523">
    <property type="entry name" value="VOC_core"/>
</dbReference>
<dbReference type="Pfam" id="PF00903">
    <property type="entry name" value="Glyoxalase"/>
    <property type="match status" value="2"/>
</dbReference>
<reference evidence="2 3" key="1">
    <citation type="submission" date="2019-06" db="EMBL/GenBank/DDBJ databases">
        <title>Sequencing the genomes of 1000 actinobacteria strains.</title>
        <authorList>
            <person name="Klenk H.-P."/>
        </authorList>
    </citation>
    <scope>NUCLEOTIDE SEQUENCE [LARGE SCALE GENOMIC DNA]</scope>
    <source>
        <strain evidence="2 3">DSM 42059</strain>
    </source>
</reference>
<organism evidence="2 3">
    <name type="scientific">Streptomyces brevispora</name>
    <dbReference type="NCBI Taxonomy" id="887462"/>
    <lineage>
        <taxon>Bacteria</taxon>
        <taxon>Bacillati</taxon>
        <taxon>Actinomycetota</taxon>
        <taxon>Actinomycetes</taxon>
        <taxon>Kitasatosporales</taxon>
        <taxon>Streptomycetaceae</taxon>
        <taxon>Streptomyces</taxon>
    </lineage>
</organism>
<feature type="domain" description="VOC" evidence="1">
    <location>
        <begin position="10"/>
        <end position="123"/>
    </location>
</feature>
<dbReference type="InterPro" id="IPR004360">
    <property type="entry name" value="Glyas_Fos-R_dOase_dom"/>
</dbReference>
<dbReference type="SUPFAM" id="SSF54593">
    <property type="entry name" value="Glyoxalase/Bleomycin resistance protein/Dihydroxybiphenyl dioxygenase"/>
    <property type="match status" value="2"/>
</dbReference>
<dbReference type="RefSeq" id="WP_145766705.1">
    <property type="nucleotide sequence ID" value="NZ_JBHJUX010000031.1"/>
</dbReference>
<name>A0A561V633_9ACTN</name>
<dbReference type="PANTHER" id="PTHR33993:SF10">
    <property type="entry name" value="CONSERVED PROTEIN"/>
    <property type="match status" value="1"/>
</dbReference>
<evidence type="ECO:0000313" key="2">
    <source>
        <dbReference type="EMBL" id="TWG07043.1"/>
    </source>
</evidence>
<protein>
    <recommendedName>
        <fullName evidence="1">VOC domain-containing protein</fullName>
    </recommendedName>
</protein>
<dbReference type="InterPro" id="IPR052164">
    <property type="entry name" value="Anthracycline_SecMetBiosynth"/>
</dbReference>
<accession>A0A561V633</accession>
<dbReference type="InterPro" id="IPR029068">
    <property type="entry name" value="Glyas_Bleomycin-R_OHBP_Dase"/>
</dbReference>
<dbReference type="OrthoDB" id="9793039at2"/>
<dbReference type="PROSITE" id="PS51819">
    <property type="entry name" value="VOC"/>
    <property type="match status" value="2"/>
</dbReference>
<dbReference type="Gene3D" id="3.10.180.10">
    <property type="entry name" value="2,3-Dihydroxybiphenyl 1,2-Dioxygenase, domain 1"/>
    <property type="match status" value="2"/>
</dbReference>
<dbReference type="EMBL" id="VIWW01000001">
    <property type="protein sequence ID" value="TWG07043.1"/>
    <property type="molecule type" value="Genomic_DNA"/>
</dbReference>
<comment type="caution">
    <text evidence="2">The sequence shown here is derived from an EMBL/GenBank/DDBJ whole genome shotgun (WGS) entry which is preliminary data.</text>
</comment>
<dbReference type="Proteomes" id="UP000318186">
    <property type="component" value="Unassembled WGS sequence"/>
</dbReference>
<evidence type="ECO:0000259" key="1">
    <source>
        <dbReference type="PROSITE" id="PS51819"/>
    </source>
</evidence>